<evidence type="ECO:0008006" key="4">
    <source>
        <dbReference type="Google" id="ProtNLM"/>
    </source>
</evidence>
<dbReference type="Pfam" id="PF11239">
    <property type="entry name" value="DUF3040"/>
    <property type="match status" value="1"/>
</dbReference>
<keyword evidence="3" id="KW-1185">Reference proteome</keyword>
<dbReference type="HOGENOM" id="CLU_2317336_0_0_11"/>
<proteinExistence type="predicted"/>
<protein>
    <recommendedName>
        <fullName evidence="4">DUF3040 domain-containing protein</fullName>
    </recommendedName>
</protein>
<keyword evidence="1" id="KW-0812">Transmembrane</keyword>
<feature type="transmembrane region" description="Helical" evidence="1">
    <location>
        <begin position="69"/>
        <end position="86"/>
    </location>
</feature>
<dbReference type="EMBL" id="CP001737">
    <property type="protein sequence ID" value="ACV78176.1"/>
    <property type="molecule type" value="Genomic_DNA"/>
</dbReference>
<dbReference type="InParanoid" id="C8XGJ3"/>
<evidence type="ECO:0000313" key="3">
    <source>
        <dbReference type="Proteomes" id="UP000002218"/>
    </source>
</evidence>
<name>C8XGJ3_NAKMY</name>
<feature type="transmembrane region" description="Helical" evidence="1">
    <location>
        <begin position="45"/>
        <end position="63"/>
    </location>
</feature>
<organism evidence="2 3">
    <name type="scientific">Nakamurella multipartita (strain ATCC 700099 / DSM 44233 / CIP 104796 / JCM 9543 / NBRC 105858 / Y-104)</name>
    <name type="common">Microsphaera multipartita</name>
    <dbReference type="NCBI Taxonomy" id="479431"/>
    <lineage>
        <taxon>Bacteria</taxon>
        <taxon>Bacillati</taxon>
        <taxon>Actinomycetota</taxon>
        <taxon>Actinomycetes</taxon>
        <taxon>Nakamurellales</taxon>
        <taxon>Nakamurellaceae</taxon>
        <taxon>Nakamurella</taxon>
    </lineage>
</organism>
<dbReference type="KEGG" id="nml:Namu_1786"/>
<dbReference type="Proteomes" id="UP000002218">
    <property type="component" value="Chromosome"/>
</dbReference>
<reference evidence="2 3" key="2">
    <citation type="journal article" date="2010" name="Stand. Genomic Sci.">
        <title>Complete genome sequence of Nakamurella multipartita type strain (Y-104).</title>
        <authorList>
            <person name="Tice H."/>
            <person name="Mayilraj S."/>
            <person name="Sims D."/>
            <person name="Lapidus A."/>
            <person name="Nolan M."/>
            <person name="Lucas S."/>
            <person name="Glavina Del Rio T."/>
            <person name="Copeland A."/>
            <person name="Cheng J.F."/>
            <person name="Meincke L."/>
            <person name="Bruce D."/>
            <person name="Goodwin L."/>
            <person name="Pitluck S."/>
            <person name="Ivanova N."/>
            <person name="Mavromatis K."/>
            <person name="Ovchinnikova G."/>
            <person name="Pati A."/>
            <person name="Chen A."/>
            <person name="Palaniappan K."/>
            <person name="Land M."/>
            <person name="Hauser L."/>
            <person name="Chang Y.J."/>
            <person name="Jeffries C.D."/>
            <person name="Detter J.C."/>
            <person name="Brettin T."/>
            <person name="Rohde M."/>
            <person name="Goker M."/>
            <person name="Bristow J."/>
            <person name="Eisen J.A."/>
            <person name="Markowitz V."/>
            <person name="Hugenholtz P."/>
            <person name="Kyrpides N.C."/>
            <person name="Klenk H.P."/>
            <person name="Chen F."/>
        </authorList>
    </citation>
    <scope>NUCLEOTIDE SEQUENCE [LARGE SCALE GENOMIC DNA]</scope>
    <source>
        <strain evidence="3">ATCC 700099 / DSM 44233 / CIP 104796 / JCM 9543 / NBRC 105858 / Y-104</strain>
    </source>
</reference>
<sequence length="99" mass="10259">MPLSPDEQVRLDEIEAHVRAADPSWSARLDGPAAERARRRGIVRCLLMLLAGTAVMVMGAAAVSGSESVGMAVAAAGVGLMVRALLMARELNPPQPGIG</sequence>
<keyword evidence="1" id="KW-1133">Transmembrane helix</keyword>
<dbReference type="AlphaFoldDB" id="C8XGJ3"/>
<evidence type="ECO:0000256" key="1">
    <source>
        <dbReference type="SAM" id="Phobius"/>
    </source>
</evidence>
<evidence type="ECO:0000313" key="2">
    <source>
        <dbReference type="EMBL" id="ACV78176.1"/>
    </source>
</evidence>
<reference evidence="3" key="1">
    <citation type="submission" date="2009-09" db="EMBL/GenBank/DDBJ databases">
        <title>The complete genome of Nakamurella multipartita DSM 44233.</title>
        <authorList>
            <consortium name="US DOE Joint Genome Institute (JGI-PGF)"/>
            <person name="Lucas S."/>
            <person name="Copeland A."/>
            <person name="Lapidus A."/>
            <person name="Glavina del Rio T."/>
            <person name="Dalin E."/>
            <person name="Tice H."/>
            <person name="Bruce D."/>
            <person name="Goodwin L."/>
            <person name="Pitluck S."/>
            <person name="Kyrpides N."/>
            <person name="Mavromatis K."/>
            <person name="Ivanova N."/>
            <person name="Ovchinnikova G."/>
            <person name="Sims D."/>
            <person name="Meincke L."/>
            <person name="Brettin T."/>
            <person name="Detter J.C."/>
            <person name="Han C."/>
            <person name="Larimer F."/>
            <person name="Land M."/>
            <person name="Hauser L."/>
            <person name="Markowitz V."/>
            <person name="Cheng J.-F."/>
            <person name="Hugenholtz P."/>
            <person name="Woyke T."/>
            <person name="Wu D."/>
            <person name="Klenk H.-P."/>
            <person name="Eisen J.A."/>
        </authorList>
    </citation>
    <scope>NUCLEOTIDE SEQUENCE [LARGE SCALE GENOMIC DNA]</scope>
    <source>
        <strain evidence="3">ATCC 700099 / DSM 44233 / CIP 104796 / JCM 9543 / NBRC 105858 / Y-104</strain>
    </source>
</reference>
<accession>C8XGJ3</accession>
<gene>
    <name evidence="2" type="ordered locus">Namu_1786</name>
</gene>
<dbReference type="InterPro" id="IPR021401">
    <property type="entry name" value="DUF3040"/>
</dbReference>
<dbReference type="OrthoDB" id="3544436at2"/>
<keyword evidence="1" id="KW-0472">Membrane</keyword>
<dbReference type="RefSeq" id="WP_015747078.1">
    <property type="nucleotide sequence ID" value="NC_013235.1"/>
</dbReference>